<protein>
    <submittedName>
        <fullName evidence="2">Tight adherence protein F</fullName>
    </submittedName>
</protein>
<dbReference type="EMBL" id="SLYB01000016">
    <property type="protein sequence ID" value="TCP94662.1"/>
    <property type="molecule type" value="Genomic_DNA"/>
</dbReference>
<reference evidence="2 3" key="1">
    <citation type="submission" date="2019-03" db="EMBL/GenBank/DDBJ databases">
        <title>Genomic Encyclopedia of Type Strains, Phase IV (KMG-IV): sequencing the most valuable type-strain genomes for metagenomic binning, comparative biology and taxonomic classification.</title>
        <authorList>
            <person name="Goeker M."/>
        </authorList>
    </citation>
    <scope>NUCLEOTIDE SEQUENCE [LARGE SCALE GENOMIC DNA]</scope>
    <source>
        <strain evidence="2 3">DSM 28404</strain>
    </source>
</reference>
<keyword evidence="1" id="KW-0812">Transmembrane</keyword>
<evidence type="ECO:0000313" key="3">
    <source>
        <dbReference type="Proteomes" id="UP000295763"/>
    </source>
</evidence>
<accession>A0A4R2TIN5</accession>
<evidence type="ECO:0000256" key="1">
    <source>
        <dbReference type="SAM" id="Phobius"/>
    </source>
</evidence>
<sequence length="203" mass="23336">MEDRYLINRETGKSDCFEQIKKRCGLKGFLLNSKGSVTIEFIFMLILLVFVFAFLADLVILRSTMGRLDNASYSLVNILRERTQLYERSTTLTNDDLKNFQVLGTRLMHGKNSKENVSIVLEYWNADTGLQTLFAGDRGCTPYRRLNELSYLSPHSEINNERRIPLYQVTLCVRTHSFFKAILLDSGNVSDRLLRSSSMSVSR</sequence>
<keyword evidence="1" id="KW-1133">Transmembrane helix</keyword>
<proteinExistence type="predicted"/>
<keyword evidence="3" id="KW-1185">Reference proteome</keyword>
<dbReference type="AlphaFoldDB" id="A0A4R2TIN5"/>
<dbReference type="OrthoDB" id="7059416at2"/>
<feature type="transmembrane region" description="Helical" evidence="1">
    <location>
        <begin position="41"/>
        <end position="61"/>
    </location>
</feature>
<gene>
    <name evidence="2" type="ORF">EDC44_11624</name>
</gene>
<organism evidence="2 3">
    <name type="scientific">Cricetibacter osteomyelitidis</name>
    <dbReference type="NCBI Taxonomy" id="1521931"/>
    <lineage>
        <taxon>Bacteria</taxon>
        <taxon>Pseudomonadati</taxon>
        <taxon>Pseudomonadota</taxon>
        <taxon>Gammaproteobacteria</taxon>
        <taxon>Pasteurellales</taxon>
        <taxon>Pasteurellaceae</taxon>
        <taxon>Cricetibacter</taxon>
    </lineage>
</organism>
<keyword evidence="1" id="KW-0472">Membrane</keyword>
<evidence type="ECO:0000313" key="2">
    <source>
        <dbReference type="EMBL" id="TCP94662.1"/>
    </source>
</evidence>
<dbReference type="RefSeq" id="WP_131977287.1">
    <property type="nucleotide sequence ID" value="NZ_SLYB01000016.1"/>
</dbReference>
<name>A0A4R2TIN5_9PAST</name>
<comment type="caution">
    <text evidence="2">The sequence shown here is derived from an EMBL/GenBank/DDBJ whole genome shotgun (WGS) entry which is preliminary data.</text>
</comment>
<dbReference type="Proteomes" id="UP000295763">
    <property type="component" value="Unassembled WGS sequence"/>
</dbReference>
<dbReference type="InterPro" id="IPR031582">
    <property type="entry name" value="TadF"/>
</dbReference>
<dbReference type="Pfam" id="PF16964">
    <property type="entry name" value="TadF"/>
    <property type="match status" value="1"/>
</dbReference>